<feature type="binding site" evidence="18">
    <location>
        <begin position="127"/>
        <end position="133"/>
    </location>
    <ligand>
        <name>(6S)-NADPHX</name>
        <dbReference type="ChEBI" id="CHEBI:64076"/>
    </ligand>
</feature>
<name>A0A6N8KVX6_9SPHI</name>
<reference evidence="22 23" key="1">
    <citation type="submission" date="2019-12" db="EMBL/GenBank/DDBJ databases">
        <authorList>
            <person name="Dong K."/>
        </authorList>
    </citation>
    <scope>NUCLEOTIDE SEQUENCE [LARGE SCALE GENOMIC DNA]</scope>
    <source>
        <strain evidence="22 23">JCM 31225</strain>
    </source>
</reference>
<dbReference type="Gene3D" id="3.40.1190.20">
    <property type="match status" value="1"/>
</dbReference>
<comment type="catalytic activity">
    <reaction evidence="1 18 19">
        <text>(6R)-NADHX = (6S)-NADHX</text>
        <dbReference type="Rhea" id="RHEA:32215"/>
        <dbReference type="ChEBI" id="CHEBI:64074"/>
        <dbReference type="ChEBI" id="CHEBI:64075"/>
        <dbReference type="EC" id="5.1.99.6"/>
    </reaction>
</comment>
<keyword evidence="7 17" id="KW-0067">ATP-binding</keyword>
<keyword evidence="5 18" id="KW-0479">Metal-binding</keyword>
<dbReference type="Pfam" id="PF03853">
    <property type="entry name" value="YjeF_N"/>
    <property type="match status" value="1"/>
</dbReference>
<dbReference type="CDD" id="cd01171">
    <property type="entry name" value="YXKO-related"/>
    <property type="match status" value="1"/>
</dbReference>
<evidence type="ECO:0000256" key="8">
    <source>
        <dbReference type="ARBA" id="ARBA00022857"/>
    </source>
</evidence>
<dbReference type="SUPFAM" id="SSF53613">
    <property type="entry name" value="Ribokinase-like"/>
    <property type="match status" value="1"/>
</dbReference>
<dbReference type="PANTHER" id="PTHR12592">
    <property type="entry name" value="ATP-DEPENDENT (S)-NAD(P)H-HYDRATE DEHYDRATASE FAMILY MEMBER"/>
    <property type="match status" value="1"/>
</dbReference>
<feature type="domain" description="YjeF C-terminal" evidence="20">
    <location>
        <begin position="224"/>
        <end position="499"/>
    </location>
</feature>
<feature type="binding site" evidence="17">
    <location>
        <position position="322"/>
    </location>
    <ligand>
        <name>(6S)-NADPHX</name>
        <dbReference type="ChEBI" id="CHEBI:64076"/>
    </ligand>
</feature>
<evidence type="ECO:0000256" key="19">
    <source>
        <dbReference type="PIRNR" id="PIRNR017184"/>
    </source>
</evidence>
<evidence type="ECO:0000256" key="16">
    <source>
        <dbReference type="ARBA" id="ARBA00049209"/>
    </source>
</evidence>
<dbReference type="Pfam" id="PF01256">
    <property type="entry name" value="Carb_kinase"/>
    <property type="match status" value="1"/>
</dbReference>
<evidence type="ECO:0000256" key="17">
    <source>
        <dbReference type="HAMAP-Rule" id="MF_01965"/>
    </source>
</evidence>
<comment type="cofactor">
    <cofactor evidence="17">
        <name>Mg(2+)</name>
        <dbReference type="ChEBI" id="CHEBI:18420"/>
    </cofactor>
</comment>
<dbReference type="GO" id="GO:0052856">
    <property type="term" value="F:NAD(P)HX epimerase activity"/>
    <property type="evidence" value="ECO:0007669"/>
    <property type="project" value="UniProtKB-UniRule"/>
</dbReference>
<evidence type="ECO:0000256" key="18">
    <source>
        <dbReference type="HAMAP-Rule" id="MF_01966"/>
    </source>
</evidence>
<evidence type="ECO:0000256" key="6">
    <source>
        <dbReference type="ARBA" id="ARBA00022741"/>
    </source>
</evidence>
<dbReference type="RefSeq" id="WP_160368245.1">
    <property type="nucleotide sequence ID" value="NZ_WSQA01000003.1"/>
</dbReference>
<evidence type="ECO:0000259" key="20">
    <source>
        <dbReference type="PROSITE" id="PS51383"/>
    </source>
</evidence>
<comment type="similarity">
    <text evidence="3 19">In the N-terminal section; belongs to the NnrE/AIBP family.</text>
</comment>
<dbReference type="HAMAP" id="MF_01965">
    <property type="entry name" value="NADHX_dehydratase"/>
    <property type="match status" value="1"/>
</dbReference>
<dbReference type="GO" id="GO:0005524">
    <property type="term" value="F:ATP binding"/>
    <property type="evidence" value="ECO:0007669"/>
    <property type="project" value="UniProtKB-UniRule"/>
</dbReference>
<organism evidence="22 23">
    <name type="scientific">Sphingobacterium humi</name>
    <dbReference type="NCBI Taxonomy" id="1796905"/>
    <lineage>
        <taxon>Bacteria</taxon>
        <taxon>Pseudomonadati</taxon>
        <taxon>Bacteroidota</taxon>
        <taxon>Sphingobacteriia</taxon>
        <taxon>Sphingobacteriales</taxon>
        <taxon>Sphingobacteriaceae</taxon>
        <taxon>Sphingobacterium</taxon>
    </lineage>
</organism>
<evidence type="ECO:0000259" key="21">
    <source>
        <dbReference type="PROSITE" id="PS51385"/>
    </source>
</evidence>
<comment type="subunit">
    <text evidence="17">Homotetramer.</text>
</comment>
<comment type="similarity">
    <text evidence="4 19">In the C-terminal section; belongs to the NnrD/CARKD family.</text>
</comment>
<evidence type="ECO:0000256" key="12">
    <source>
        <dbReference type="ARBA" id="ARBA00023239"/>
    </source>
</evidence>
<keyword evidence="8 17" id="KW-0521">NADP</keyword>
<feature type="binding site" evidence="17">
    <location>
        <position position="439"/>
    </location>
    <ligand>
        <name>AMP</name>
        <dbReference type="ChEBI" id="CHEBI:456215"/>
    </ligand>
</feature>
<comment type="caution">
    <text evidence="18">Lacks conserved residue(s) required for the propagation of feature annotation.</text>
</comment>
<evidence type="ECO:0000256" key="5">
    <source>
        <dbReference type="ARBA" id="ARBA00022723"/>
    </source>
</evidence>
<proteinExistence type="inferred from homology"/>
<dbReference type="HAMAP" id="MF_01966">
    <property type="entry name" value="NADHX_epimerase"/>
    <property type="match status" value="1"/>
</dbReference>
<dbReference type="EC" id="4.2.1.136" evidence="19"/>
<evidence type="ECO:0000256" key="3">
    <source>
        <dbReference type="ARBA" id="ARBA00006001"/>
    </source>
</evidence>
<dbReference type="OrthoDB" id="9806925at2"/>
<dbReference type="GO" id="GO:0110051">
    <property type="term" value="P:metabolite repair"/>
    <property type="evidence" value="ECO:0007669"/>
    <property type="project" value="TreeGrafter"/>
</dbReference>
<dbReference type="InterPro" id="IPR030677">
    <property type="entry name" value="Nnr"/>
</dbReference>
<sequence>MHILNPQQLQEVDVLTMQRQQIRSWDLMERAAKAALKQIIADHPAMLGEPITILCGKGNNGGDGLVMARLLLEMGQKPSVWLQHASQYSVDNQENQGLLPIGYLKTFHLHTNFEFPKQGLLIDCLFGYGLSKALTSDWQPIIEQINAFEGRVVSIDMPSGLACEGHLPAGSPIVEADCVYTFQMPKLNLVLPDYGYYAKSFKIISIDLDEAAIAESSSSSFYSDADSMATLRKPRLKYSHKGTFGHALLLGGSYGKMGAMVLASKAAIRTGCGLLTAAVPIAGVSILQCTVPEAMVLADTNEQALQDFNFPTAYSAIGIGVGMGTSVESQQGFSIFLRSLPAESKLVLDADALNCLAKHSQLLAHLPKESILSPHPKELSRLLGTWQHDYDKITKAKAFCQQYEVYLLIKGANSLLVCPDGELHFNATGNPGMATGGAGDVLTGILTSLRAQGYPAKEAALLGMYIHGLAADLAVEELGEESLIASDISNYIGKAFMRLTQGGF</sequence>
<dbReference type="InterPro" id="IPR029056">
    <property type="entry name" value="Ribokinase-like"/>
</dbReference>
<dbReference type="PROSITE" id="PS51383">
    <property type="entry name" value="YJEF_C_3"/>
    <property type="match status" value="1"/>
</dbReference>
<evidence type="ECO:0000256" key="2">
    <source>
        <dbReference type="ARBA" id="ARBA00000909"/>
    </source>
</evidence>
<dbReference type="PROSITE" id="PS01050">
    <property type="entry name" value="YJEF_C_2"/>
    <property type="match status" value="1"/>
</dbReference>
<dbReference type="PANTHER" id="PTHR12592:SF0">
    <property type="entry name" value="ATP-DEPENDENT (S)-NAD(P)H-HYDRATE DEHYDRATASE"/>
    <property type="match status" value="1"/>
</dbReference>
<comment type="function">
    <text evidence="18">Catalyzes the epimerization of the S- and R-forms of NAD(P)HX, a damaged form of NAD(P)H that is a result of enzymatic or heat-dependent hydration. This is a prerequisite for the S-specific NAD(P)H-hydrate dehydratase to allow the repair of both epimers of NAD(P)HX.</text>
</comment>
<dbReference type="EC" id="5.1.99.6" evidence="19"/>
<dbReference type="InterPro" id="IPR036652">
    <property type="entry name" value="YjeF_N_dom_sf"/>
</dbReference>
<dbReference type="SUPFAM" id="SSF64153">
    <property type="entry name" value="YjeF N-terminal domain-like"/>
    <property type="match status" value="1"/>
</dbReference>
<feature type="binding site" evidence="18">
    <location>
        <position position="159"/>
    </location>
    <ligand>
        <name>K(+)</name>
        <dbReference type="ChEBI" id="CHEBI:29103"/>
    </ligand>
</feature>
<evidence type="ECO:0000256" key="11">
    <source>
        <dbReference type="ARBA" id="ARBA00023235"/>
    </source>
</evidence>
<feature type="binding site" evidence="17">
    <location>
        <position position="375"/>
    </location>
    <ligand>
        <name>(6S)-NADPHX</name>
        <dbReference type="ChEBI" id="CHEBI:64076"/>
    </ligand>
</feature>
<gene>
    <name evidence="17" type="primary">nnrD</name>
    <name evidence="18" type="synonym">nnrE</name>
    <name evidence="22" type="ORF">GQF63_05880</name>
</gene>
<dbReference type="AlphaFoldDB" id="A0A6N8KVX6"/>
<comment type="function">
    <text evidence="14 19">Bifunctional enzyme that catalyzes the epimerization of the S- and R-forms of NAD(P)HX and the dehydration of the S-form of NAD(P)HX at the expense of ADP, which is converted to AMP. This allows the repair of both epimers of NAD(P)HX, a damaged form of NAD(P)H that is a result of enzymatic or heat-dependent hydration.</text>
</comment>
<evidence type="ECO:0000256" key="15">
    <source>
        <dbReference type="ARBA" id="ARBA00048238"/>
    </source>
</evidence>
<comment type="caution">
    <text evidence="22">The sequence shown here is derived from an EMBL/GenBank/DDBJ whole genome shotgun (WGS) entry which is preliminary data.</text>
</comment>
<dbReference type="PROSITE" id="PS51385">
    <property type="entry name" value="YJEF_N"/>
    <property type="match status" value="1"/>
</dbReference>
<accession>A0A6N8KVX6</accession>
<evidence type="ECO:0000313" key="23">
    <source>
        <dbReference type="Proteomes" id="UP000435036"/>
    </source>
</evidence>
<dbReference type="NCBIfam" id="TIGR00197">
    <property type="entry name" value="yjeF_nterm"/>
    <property type="match status" value="1"/>
</dbReference>
<feature type="binding site" evidence="17">
    <location>
        <position position="259"/>
    </location>
    <ligand>
        <name>(6S)-NADPHX</name>
        <dbReference type="ChEBI" id="CHEBI:64076"/>
    </ligand>
</feature>
<dbReference type="GO" id="GO:0052855">
    <property type="term" value="F:ADP-dependent NAD(P)H-hydrate dehydratase activity"/>
    <property type="evidence" value="ECO:0007669"/>
    <property type="project" value="UniProtKB-UniRule"/>
</dbReference>
<comment type="cofactor">
    <cofactor evidence="18 19">
        <name>K(+)</name>
        <dbReference type="ChEBI" id="CHEBI:29103"/>
    </cofactor>
    <text evidence="18 19">Binds 1 potassium ion per subunit.</text>
</comment>
<dbReference type="NCBIfam" id="TIGR00196">
    <property type="entry name" value="yjeF_cterm"/>
    <property type="match status" value="1"/>
</dbReference>
<dbReference type="Gene3D" id="3.40.50.10260">
    <property type="entry name" value="YjeF N-terminal domain"/>
    <property type="match status" value="1"/>
</dbReference>
<comment type="catalytic activity">
    <reaction evidence="2 18 19">
        <text>(6R)-NADPHX = (6S)-NADPHX</text>
        <dbReference type="Rhea" id="RHEA:32227"/>
        <dbReference type="ChEBI" id="CHEBI:64076"/>
        <dbReference type="ChEBI" id="CHEBI:64077"/>
        <dbReference type="EC" id="5.1.99.6"/>
    </reaction>
</comment>
<keyword evidence="23" id="KW-1185">Reference proteome</keyword>
<dbReference type="GO" id="GO:0046496">
    <property type="term" value="P:nicotinamide nucleotide metabolic process"/>
    <property type="evidence" value="ECO:0007669"/>
    <property type="project" value="UniProtKB-UniRule"/>
</dbReference>
<feature type="binding site" evidence="18">
    <location>
        <position position="156"/>
    </location>
    <ligand>
        <name>(6S)-NADPHX</name>
        <dbReference type="ChEBI" id="CHEBI:64076"/>
    </ligand>
</feature>
<comment type="similarity">
    <text evidence="17">Belongs to the NnrD/CARKD family.</text>
</comment>
<comment type="function">
    <text evidence="17">Catalyzes the dehydration of the S-form of NAD(P)HX at the expense of ADP, which is converted to AMP. Together with NAD(P)HX epimerase, which catalyzes the epimerization of the S- and R-forms, the enzyme allows the repair of both epimers of NAD(P)HX, a damaged form of NAD(P)H that is a result of enzymatic or heat-dependent hydration.</text>
</comment>
<feature type="binding site" evidence="18">
    <location>
        <begin position="59"/>
        <end position="63"/>
    </location>
    <ligand>
        <name>(6S)-NADPHX</name>
        <dbReference type="ChEBI" id="CHEBI:64076"/>
    </ligand>
</feature>
<evidence type="ECO:0000256" key="13">
    <source>
        <dbReference type="ARBA" id="ARBA00023268"/>
    </source>
</evidence>
<dbReference type="Proteomes" id="UP000435036">
    <property type="component" value="Unassembled WGS sequence"/>
</dbReference>
<evidence type="ECO:0000256" key="1">
    <source>
        <dbReference type="ARBA" id="ARBA00000013"/>
    </source>
</evidence>
<keyword evidence="10 17" id="KW-0520">NAD</keyword>
<keyword evidence="11 18" id="KW-0413">Isomerase</keyword>
<keyword evidence="9 18" id="KW-0630">Potassium</keyword>
<feature type="binding site" evidence="17">
    <location>
        <begin position="410"/>
        <end position="414"/>
    </location>
    <ligand>
        <name>AMP</name>
        <dbReference type="ChEBI" id="CHEBI:456215"/>
    </ligand>
</feature>
<protein>
    <recommendedName>
        <fullName evidence="19">Bifunctional NAD(P)H-hydrate repair enzyme</fullName>
    </recommendedName>
    <alternativeName>
        <fullName evidence="19">Nicotinamide nucleotide repair protein</fullName>
    </alternativeName>
    <domain>
        <recommendedName>
            <fullName evidence="19">ADP-dependent (S)-NAD(P)H-hydrate dehydratase</fullName>
            <ecNumber evidence="19">4.2.1.136</ecNumber>
        </recommendedName>
        <alternativeName>
            <fullName evidence="19">ADP-dependent NAD(P)HX dehydratase</fullName>
        </alternativeName>
    </domain>
    <domain>
        <recommendedName>
            <fullName evidence="19">NAD(P)H-hydrate epimerase</fullName>
            <ecNumber evidence="19">5.1.99.6</ecNumber>
        </recommendedName>
    </domain>
</protein>
<feature type="binding site" evidence="18">
    <location>
        <position position="123"/>
    </location>
    <ligand>
        <name>K(+)</name>
        <dbReference type="ChEBI" id="CHEBI:29103"/>
    </ligand>
</feature>
<comment type="catalytic activity">
    <reaction evidence="16 17 19">
        <text>(6S)-NADPHX + ADP = AMP + phosphate + NADPH + H(+)</text>
        <dbReference type="Rhea" id="RHEA:32235"/>
        <dbReference type="ChEBI" id="CHEBI:15378"/>
        <dbReference type="ChEBI" id="CHEBI:43474"/>
        <dbReference type="ChEBI" id="CHEBI:57783"/>
        <dbReference type="ChEBI" id="CHEBI:64076"/>
        <dbReference type="ChEBI" id="CHEBI:456215"/>
        <dbReference type="ChEBI" id="CHEBI:456216"/>
        <dbReference type="EC" id="4.2.1.136"/>
    </reaction>
</comment>
<comment type="similarity">
    <text evidence="18">Belongs to the NnrE/AIBP family.</text>
</comment>
<evidence type="ECO:0000313" key="22">
    <source>
        <dbReference type="EMBL" id="MVZ61545.1"/>
    </source>
</evidence>
<feature type="binding site" evidence="18">
    <location>
        <position position="60"/>
    </location>
    <ligand>
        <name>K(+)</name>
        <dbReference type="ChEBI" id="CHEBI:29103"/>
    </ligand>
</feature>
<comment type="catalytic activity">
    <reaction evidence="15 17 19">
        <text>(6S)-NADHX + ADP = AMP + phosphate + NADH + H(+)</text>
        <dbReference type="Rhea" id="RHEA:32223"/>
        <dbReference type="ChEBI" id="CHEBI:15378"/>
        <dbReference type="ChEBI" id="CHEBI:43474"/>
        <dbReference type="ChEBI" id="CHEBI:57945"/>
        <dbReference type="ChEBI" id="CHEBI:64074"/>
        <dbReference type="ChEBI" id="CHEBI:456215"/>
        <dbReference type="ChEBI" id="CHEBI:456216"/>
        <dbReference type="EC" id="4.2.1.136"/>
    </reaction>
</comment>
<dbReference type="InterPro" id="IPR017953">
    <property type="entry name" value="Carbohydrate_kinase_pred_CS"/>
</dbReference>
<feature type="domain" description="YjeF N-terminal" evidence="21">
    <location>
        <begin position="9"/>
        <end position="214"/>
    </location>
</feature>
<evidence type="ECO:0000256" key="4">
    <source>
        <dbReference type="ARBA" id="ARBA00009524"/>
    </source>
</evidence>
<feature type="binding site" evidence="17">
    <location>
        <position position="440"/>
    </location>
    <ligand>
        <name>(6S)-NADPHX</name>
        <dbReference type="ChEBI" id="CHEBI:64076"/>
    </ligand>
</feature>
<dbReference type="InterPro" id="IPR000631">
    <property type="entry name" value="CARKD"/>
</dbReference>
<evidence type="ECO:0000256" key="14">
    <source>
        <dbReference type="ARBA" id="ARBA00025153"/>
    </source>
</evidence>
<dbReference type="InterPro" id="IPR004443">
    <property type="entry name" value="YjeF_N_dom"/>
</dbReference>
<keyword evidence="6 17" id="KW-0547">Nucleotide-binding</keyword>
<dbReference type="PIRSF" id="PIRSF017184">
    <property type="entry name" value="Nnr"/>
    <property type="match status" value="1"/>
</dbReference>
<keyword evidence="12 17" id="KW-0456">Lyase</keyword>
<evidence type="ECO:0000256" key="7">
    <source>
        <dbReference type="ARBA" id="ARBA00022840"/>
    </source>
</evidence>
<evidence type="ECO:0000256" key="10">
    <source>
        <dbReference type="ARBA" id="ARBA00023027"/>
    </source>
</evidence>
<evidence type="ECO:0000256" key="9">
    <source>
        <dbReference type="ARBA" id="ARBA00022958"/>
    </source>
</evidence>
<keyword evidence="13" id="KW-0511">Multifunctional enzyme</keyword>
<dbReference type="GO" id="GO:0046872">
    <property type="term" value="F:metal ion binding"/>
    <property type="evidence" value="ECO:0007669"/>
    <property type="project" value="UniProtKB-UniRule"/>
</dbReference>
<dbReference type="EMBL" id="WSQA01000003">
    <property type="protein sequence ID" value="MVZ61545.1"/>
    <property type="molecule type" value="Genomic_DNA"/>
</dbReference>